<dbReference type="AlphaFoldDB" id="A0A5K3F0R8"/>
<sequence>MDIKDTAVSRPSSTNIMGKSLVKSALLNELNQDKSIKVTHRYANSPTLRVFTKNGETEYLSQ</sequence>
<proteinExistence type="predicted"/>
<accession>A0A5K3F0R8</accession>
<organism evidence="2">
    <name type="scientific">Mesocestoides corti</name>
    <name type="common">Flatworm</name>
    <dbReference type="NCBI Taxonomy" id="53468"/>
    <lineage>
        <taxon>Eukaryota</taxon>
        <taxon>Metazoa</taxon>
        <taxon>Spiralia</taxon>
        <taxon>Lophotrochozoa</taxon>
        <taxon>Platyhelminthes</taxon>
        <taxon>Cestoda</taxon>
        <taxon>Eucestoda</taxon>
        <taxon>Cyclophyllidea</taxon>
        <taxon>Mesocestoididae</taxon>
        <taxon>Mesocestoides</taxon>
    </lineage>
</organism>
<dbReference type="WBParaSite" id="MCU_004512-RB">
    <property type="protein sequence ID" value="MCU_004512-RB"/>
    <property type="gene ID" value="MCU_004512"/>
</dbReference>
<name>A0A5K3F0R8_MESCO</name>
<reference evidence="1 2" key="1">
    <citation type="submission" date="2019-11" db="UniProtKB">
        <authorList>
            <consortium name="WormBaseParasite"/>
        </authorList>
    </citation>
    <scope>IDENTIFICATION</scope>
</reference>
<dbReference type="WBParaSite" id="MCU_004512-RC">
    <property type="protein sequence ID" value="MCU_004512-RC"/>
    <property type="gene ID" value="MCU_004512"/>
</dbReference>
<evidence type="ECO:0000313" key="1">
    <source>
        <dbReference type="WBParaSite" id="MCU_004512-RB"/>
    </source>
</evidence>
<evidence type="ECO:0000313" key="2">
    <source>
        <dbReference type="WBParaSite" id="MCU_004512-RC"/>
    </source>
</evidence>
<protein>
    <submittedName>
        <fullName evidence="1 2">AbrB/MazE/SpoVT family DNA-binding domain-containing protein</fullName>
    </submittedName>
</protein>